<proteinExistence type="predicted"/>
<evidence type="ECO:0000256" key="1">
    <source>
        <dbReference type="SAM" id="MobiDB-lite"/>
    </source>
</evidence>
<name>A0AAD7TCL7_9TELE</name>
<protein>
    <submittedName>
        <fullName evidence="2">Uncharacterized protein</fullName>
    </submittedName>
</protein>
<dbReference type="EMBL" id="JAINUG010000003">
    <property type="protein sequence ID" value="KAJ8417843.1"/>
    <property type="molecule type" value="Genomic_DNA"/>
</dbReference>
<gene>
    <name evidence="2" type="ORF">AAFF_G00226860</name>
</gene>
<organism evidence="2 3">
    <name type="scientific">Aldrovandia affinis</name>
    <dbReference type="NCBI Taxonomy" id="143900"/>
    <lineage>
        <taxon>Eukaryota</taxon>
        <taxon>Metazoa</taxon>
        <taxon>Chordata</taxon>
        <taxon>Craniata</taxon>
        <taxon>Vertebrata</taxon>
        <taxon>Euteleostomi</taxon>
        <taxon>Actinopterygii</taxon>
        <taxon>Neopterygii</taxon>
        <taxon>Teleostei</taxon>
        <taxon>Notacanthiformes</taxon>
        <taxon>Halosauridae</taxon>
        <taxon>Aldrovandia</taxon>
    </lineage>
</organism>
<feature type="region of interest" description="Disordered" evidence="1">
    <location>
        <begin position="64"/>
        <end position="121"/>
    </location>
</feature>
<dbReference type="AlphaFoldDB" id="A0AAD7TCL7"/>
<sequence length="155" mass="17153">MWNDIISVRPAEFCQTPLRSSQSFLLMSFCTVGRFAAHWQRGDLCTWNRRFRPLLQQYNSPRASVLSSDRPLLNMRGTGSPLAKLSRSWGGRRPPQGGDGSRDTGVRRDSRRSGATPAVARQGWNTARLPSFVSEQAGVGGERGATAWMGESLDL</sequence>
<evidence type="ECO:0000313" key="3">
    <source>
        <dbReference type="Proteomes" id="UP001221898"/>
    </source>
</evidence>
<accession>A0AAD7TCL7</accession>
<evidence type="ECO:0000313" key="2">
    <source>
        <dbReference type="EMBL" id="KAJ8417843.1"/>
    </source>
</evidence>
<reference evidence="2" key="1">
    <citation type="journal article" date="2023" name="Science">
        <title>Genome structures resolve the early diversification of teleost fishes.</title>
        <authorList>
            <person name="Parey E."/>
            <person name="Louis A."/>
            <person name="Montfort J."/>
            <person name="Bouchez O."/>
            <person name="Roques C."/>
            <person name="Iampietro C."/>
            <person name="Lluch J."/>
            <person name="Castinel A."/>
            <person name="Donnadieu C."/>
            <person name="Desvignes T."/>
            <person name="Floi Bucao C."/>
            <person name="Jouanno E."/>
            <person name="Wen M."/>
            <person name="Mejri S."/>
            <person name="Dirks R."/>
            <person name="Jansen H."/>
            <person name="Henkel C."/>
            <person name="Chen W.J."/>
            <person name="Zahm M."/>
            <person name="Cabau C."/>
            <person name="Klopp C."/>
            <person name="Thompson A.W."/>
            <person name="Robinson-Rechavi M."/>
            <person name="Braasch I."/>
            <person name="Lecointre G."/>
            <person name="Bobe J."/>
            <person name="Postlethwait J.H."/>
            <person name="Berthelot C."/>
            <person name="Roest Crollius H."/>
            <person name="Guiguen Y."/>
        </authorList>
    </citation>
    <scope>NUCLEOTIDE SEQUENCE</scope>
    <source>
        <strain evidence="2">NC1722</strain>
    </source>
</reference>
<keyword evidence="3" id="KW-1185">Reference proteome</keyword>
<dbReference type="Proteomes" id="UP001221898">
    <property type="component" value="Unassembled WGS sequence"/>
</dbReference>
<comment type="caution">
    <text evidence="2">The sequence shown here is derived from an EMBL/GenBank/DDBJ whole genome shotgun (WGS) entry which is preliminary data.</text>
</comment>
<feature type="compositionally biased region" description="Basic and acidic residues" evidence="1">
    <location>
        <begin position="100"/>
        <end position="112"/>
    </location>
</feature>